<dbReference type="EMBL" id="FODO01000005">
    <property type="protein sequence ID" value="SEO18331.1"/>
    <property type="molecule type" value="Genomic_DNA"/>
</dbReference>
<proteinExistence type="predicted"/>
<dbReference type="InterPro" id="IPR015424">
    <property type="entry name" value="PyrdxlP-dep_Trfase"/>
</dbReference>
<dbReference type="PANTHER" id="PTHR42832:SF3">
    <property type="entry name" value="L-GLUTAMINE--4-(METHYLSULFANYL)-2-OXOBUTANOATE AMINOTRANSFERASE"/>
    <property type="match status" value="1"/>
</dbReference>
<evidence type="ECO:0000256" key="3">
    <source>
        <dbReference type="ARBA" id="ARBA00022679"/>
    </source>
</evidence>
<comment type="cofactor">
    <cofactor evidence="1">
        <name>pyridoxal 5'-phosphate</name>
        <dbReference type="ChEBI" id="CHEBI:597326"/>
    </cofactor>
</comment>
<protein>
    <submittedName>
        <fullName evidence="5">Succinyldiaminopimelate aminotransferase apoenzyme</fullName>
    </submittedName>
</protein>
<dbReference type="InterPro" id="IPR015421">
    <property type="entry name" value="PyrdxlP-dep_Trfase_major"/>
</dbReference>
<dbReference type="Proteomes" id="UP000198814">
    <property type="component" value="Unassembled WGS sequence"/>
</dbReference>
<gene>
    <name evidence="5" type="ORF">SAMN05216333_105143</name>
</gene>
<dbReference type="CDD" id="cd00609">
    <property type="entry name" value="AAT_like"/>
    <property type="match status" value="1"/>
</dbReference>
<dbReference type="Gene3D" id="3.90.1150.10">
    <property type="entry name" value="Aspartate Aminotransferase, domain 1"/>
    <property type="match status" value="1"/>
</dbReference>
<dbReference type="InterPro" id="IPR004839">
    <property type="entry name" value="Aminotransferase_I/II_large"/>
</dbReference>
<dbReference type="InterPro" id="IPR050881">
    <property type="entry name" value="LL-DAP_aminotransferase"/>
</dbReference>
<dbReference type="NCBIfam" id="TIGR03538">
    <property type="entry name" value="DapC_gpp"/>
    <property type="match status" value="1"/>
</dbReference>
<dbReference type="GO" id="GO:0030170">
    <property type="term" value="F:pyridoxal phosphate binding"/>
    <property type="evidence" value="ECO:0007669"/>
    <property type="project" value="InterPro"/>
</dbReference>
<organism evidence="5 6">
    <name type="scientific">Nitrosomonas oligotropha</name>
    <dbReference type="NCBI Taxonomy" id="42354"/>
    <lineage>
        <taxon>Bacteria</taxon>
        <taxon>Pseudomonadati</taxon>
        <taxon>Pseudomonadota</taxon>
        <taxon>Betaproteobacteria</taxon>
        <taxon>Nitrosomonadales</taxon>
        <taxon>Nitrosomonadaceae</taxon>
        <taxon>Nitrosomonas</taxon>
    </lineage>
</organism>
<reference evidence="6" key="1">
    <citation type="submission" date="2016-10" db="EMBL/GenBank/DDBJ databases">
        <authorList>
            <person name="Varghese N."/>
            <person name="Submissions S."/>
        </authorList>
    </citation>
    <scope>NUCLEOTIDE SEQUENCE [LARGE SCALE GENOMIC DNA]</scope>
    <source>
        <strain evidence="6">Nm76</strain>
    </source>
</reference>
<dbReference type="Gene3D" id="3.40.640.10">
    <property type="entry name" value="Type I PLP-dependent aspartate aminotransferase-like (Major domain)"/>
    <property type="match status" value="1"/>
</dbReference>
<dbReference type="InterPro" id="IPR015422">
    <property type="entry name" value="PyrdxlP-dep_Trfase_small"/>
</dbReference>
<dbReference type="OrthoDB" id="9813612at2"/>
<dbReference type="PANTHER" id="PTHR42832">
    <property type="entry name" value="AMINO ACID AMINOTRANSFERASE"/>
    <property type="match status" value="1"/>
</dbReference>
<dbReference type="Pfam" id="PF00155">
    <property type="entry name" value="Aminotran_1_2"/>
    <property type="match status" value="1"/>
</dbReference>
<dbReference type="SUPFAM" id="SSF53383">
    <property type="entry name" value="PLP-dependent transferases"/>
    <property type="match status" value="1"/>
</dbReference>
<evidence type="ECO:0000313" key="6">
    <source>
        <dbReference type="Proteomes" id="UP000198814"/>
    </source>
</evidence>
<evidence type="ECO:0000256" key="2">
    <source>
        <dbReference type="ARBA" id="ARBA00022576"/>
    </source>
</evidence>
<keyword evidence="3 5" id="KW-0808">Transferase</keyword>
<keyword evidence="2 5" id="KW-0032">Aminotransferase</keyword>
<evidence type="ECO:0000259" key="4">
    <source>
        <dbReference type="Pfam" id="PF00155"/>
    </source>
</evidence>
<dbReference type="RefSeq" id="WP_090316682.1">
    <property type="nucleotide sequence ID" value="NZ_FNOE01000005.1"/>
</dbReference>
<name>A0A1H8MLL4_9PROT</name>
<sequence>MNPNLNQLQPYPFQKLRQLFDGVTRNAALKPIELQIGEPKHATPGFIRQALTDNLDGLSTYPTTLGIPALRNSIAGWAKRRYNLAGIDPETEVIPVNGSREALFSFAQTVIDSCNAKQPAVVCPNPFYQIYEGAAFLAGAEPHFINTLPENHFKLDYGQLPETVWSRTQLIYVCSPNNPTGSVMTLDDWRALFALSDRYGFVVASDECYSEIYIDEKNPPLGALDAAQQLGRTGFPRLVVFNSLSKRSNVPGLRSGFVAGNAQLLEKFLLYRTYHGSAMNPAAQAASAAAWGDEAHVIENRRLYAQKFSSAVAILSDATTVQMPDASFYLWIKTPISDTEFTKRLYQDYNVTVLPGSFLARDAHGANPGKDFVRIALVTSLEECIEAMNRIKRLLQIL</sequence>
<dbReference type="AlphaFoldDB" id="A0A1H8MLL4"/>
<dbReference type="STRING" id="42354.SAMN05216333_105143"/>
<accession>A0A1H8MLL4</accession>
<evidence type="ECO:0000256" key="1">
    <source>
        <dbReference type="ARBA" id="ARBA00001933"/>
    </source>
</evidence>
<dbReference type="InterPro" id="IPR019878">
    <property type="entry name" value="DapC_beta/gammaproteobac"/>
</dbReference>
<dbReference type="GO" id="GO:0009089">
    <property type="term" value="P:lysine biosynthetic process via diaminopimelate"/>
    <property type="evidence" value="ECO:0007669"/>
    <property type="project" value="InterPro"/>
</dbReference>
<dbReference type="GO" id="GO:0009016">
    <property type="term" value="F:succinyldiaminopimelate transaminase activity"/>
    <property type="evidence" value="ECO:0007669"/>
    <property type="project" value="InterPro"/>
</dbReference>
<feature type="domain" description="Aminotransferase class I/classII large" evidence="4">
    <location>
        <begin position="32"/>
        <end position="391"/>
    </location>
</feature>
<evidence type="ECO:0000313" key="5">
    <source>
        <dbReference type="EMBL" id="SEO18331.1"/>
    </source>
</evidence>
<keyword evidence="6" id="KW-1185">Reference proteome</keyword>